<sequence precursor="true">MSNAILALANCLAFCISICVFAEEASEAKRQYDVPLETSAILMADQADNRIRLYDPRADDTAKSTLWCYPPDDQPPLHYKPTDAKRVKHDGVVYVLAAYHGRVRLVRFHDQELIKDYPSYSSCHSAALLPDGVIVTANSNHGMLRLHRSQDDYSDLELPYAHGVSWDQQHNCLWAVGDFLYRIDYSDGELIVDEKFALPSSPTGHDLFPMREQAKLLVSNNDALFVFDIATEKFSTISELHHIKSASQHADGSIWVSDPRDIAGAASWQSDSLLRVQPNAAEKRYTRETSRFYKARWWQ</sequence>
<feature type="chain" id="PRO_5022944759" description="NHL repeat protein" evidence="1">
    <location>
        <begin position="23"/>
        <end position="299"/>
    </location>
</feature>
<dbReference type="Proteomes" id="UP000325286">
    <property type="component" value="Chromosome"/>
</dbReference>
<dbReference type="EMBL" id="CP042914">
    <property type="protein sequence ID" value="QEG41484.1"/>
    <property type="molecule type" value="Genomic_DNA"/>
</dbReference>
<feature type="signal peptide" evidence="1">
    <location>
        <begin position="1"/>
        <end position="22"/>
    </location>
</feature>
<evidence type="ECO:0000256" key="1">
    <source>
        <dbReference type="SAM" id="SignalP"/>
    </source>
</evidence>
<dbReference type="AlphaFoldDB" id="A0A5B9QR62"/>
<proteinExistence type="predicted"/>
<name>A0A5B9QR62_9BACT</name>
<gene>
    <name evidence="2" type="ORF">UC8_35070</name>
</gene>
<dbReference type="InterPro" id="IPR011044">
    <property type="entry name" value="Quino_amine_DH_bsu"/>
</dbReference>
<accession>A0A5B9QR62</accession>
<keyword evidence="1" id="KW-0732">Signal</keyword>
<dbReference type="SUPFAM" id="SSF50969">
    <property type="entry name" value="YVTN repeat-like/Quinoprotein amine dehydrogenase"/>
    <property type="match status" value="1"/>
</dbReference>
<keyword evidence="3" id="KW-1185">Reference proteome</keyword>
<dbReference type="KEGG" id="rul:UC8_35070"/>
<dbReference type="OrthoDB" id="1007317at2"/>
<evidence type="ECO:0000313" key="3">
    <source>
        <dbReference type="Proteomes" id="UP000325286"/>
    </source>
</evidence>
<protein>
    <recommendedName>
        <fullName evidence="4">NHL repeat protein</fullName>
    </recommendedName>
</protein>
<dbReference type="InterPro" id="IPR045383">
    <property type="entry name" value="DUF6528"/>
</dbReference>
<evidence type="ECO:0000313" key="2">
    <source>
        <dbReference type="EMBL" id="QEG41484.1"/>
    </source>
</evidence>
<dbReference type="Pfam" id="PF20138">
    <property type="entry name" value="DUF6528"/>
    <property type="match status" value="1"/>
</dbReference>
<evidence type="ECO:0008006" key="4">
    <source>
        <dbReference type="Google" id="ProtNLM"/>
    </source>
</evidence>
<dbReference type="RefSeq" id="WP_068142726.1">
    <property type="nucleotide sequence ID" value="NZ_CP042914.1"/>
</dbReference>
<reference evidence="2 3" key="1">
    <citation type="submission" date="2019-08" db="EMBL/GenBank/DDBJ databases">
        <title>Deep-cultivation of Planctomycetes and their phenomic and genomic characterization uncovers novel biology.</title>
        <authorList>
            <person name="Wiegand S."/>
            <person name="Jogler M."/>
            <person name="Boedeker C."/>
            <person name="Pinto D."/>
            <person name="Vollmers J."/>
            <person name="Rivas-Marin E."/>
            <person name="Kohn T."/>
            <person name="Peeters S.H."/>
            <person name="Heuer A."/>
            <person name="Rast P."/>
            <person name="Oberbeckmann S."/>
            <person name="Bunk B."/>
            <person name="Jeske O."/>
            <person name="Meyerdierks A."/>
            <person name="Storesund J.E."/>
            <person name="Kallscheuer N."/>
            <person name="Luecker S."/>
            <person name="Lage O.M."/>
            <person name="Pohl T."/>
            <person name="Merkel B.J."/>
            <person name="Hornburger P."/>
            <person name="Mueller R.-W."/>
            <person name="Bruemmer F."/>
            <person name="Labrenz M."/>
            <person name="Spormann A.M."/>
            <person name="Op den Camp H."/>
            <person name="Overmann J."/>
            <person name="Amann R."/>
            <person name="Jetten M.S.M."/>
            <person name="Mascher T."/>
            <person name="Medema M.H."/>
            <person name="Devos D.P."/>
            <person name="Kaster A.-K."/>
            <person name="Ovreas L."/>
            <person name="Rohde M."/>
            <person name="Galperin M.Y."/>
            <person name="Jogler C."/>
        </authorList>
    </citation>
    <scope>NUCLEOTIDE SEQUENCE [LARGE SCALE GENOMIC DNA]</scope>
    <source>
        <strain evidence="2 3">UC8</strain>
    </source>
</reference>
<organism evidence="2 3">
    <name type="scientific">Roseimaritima ulvae</name>
    <dbReference type="NCBI Taxonomy" id="980254"/>
    <lineage>
        <taxon>Bacteria</taxon>
        <taxon>Pseudomonadati</taxon>
        <taxon>Planctomycetota</taxon>
        <taxon>Planctomycetia</taxon>
        <taxon>Pirellulales</taxon>
        <taxon>Pirellulaceae</taxon>
        <taxon>Roseimaritima</taxon>
    </lineage>
</organism>